<feature type="region of interest" description="Disordered" evidence="1">
    <location>
        <begin position="542"/>
        <end position="759"/>
    </location>
</feature>
<feature type="compositionally biased region" description="Polar residues" evidence="1">
    <location>
        <begin position="685"/>
        <end position="717"/>
    </location>
</feature>
<dbReference type="Pfam" id="PF07202">
    <property type="entry name" value="Tcp10_C"/>
    <property type="match status" value="2"/>
</dbReference>
<feature type="domain" description="Centromere protein J C-terminal" evidence="2">
    <location>
        <begin position="610"/>
        <end position="644"/>
    </location>
</feature>
<feature type="compositionally biased region" description="Acidic residues" evidence="1">
    <location>
        <begin position="920"/>
        <end position="934"/>
    </location>
</feature>
<keyword evidence="4" id="KW-1185">Reference proteome</keyword>
<dbReference type="PANTHER" id="PTHR10331">
    <property type="entry name" value="T COMPLEX PROTEIN 10"/>
    <property type="match status" value="1"/>
</dbReference>
<dbReference type="EMBL" id="JBHSDP010000024">
    <property type="protein sequence ID" value="MFC4330814.1"/>
    <property type="molecule type" value="Genomic_DNA"/>
</dbReference>
<dbReference type="PANTHER" id="PTHR10331:SF6">
    <property type="entry name" value="SPINDLE ASSEMBLY ABNORMAL 4"/>
    <property type="match status" value="1"/>
</dbReference>
<dbReference type="NCBIfam" id="NF038047">
    <property type="entry name" value="not_Tcp10"/>
    <property type="match status" value="1"/>
</dbReference>
<dbReference type="InterPro" id="IPR026581">
    <property type="entry name" value="TCP10L/CENPJ"/>
</dbReference>
<dbReference type="Proteomes" id="UP001595824">
    <property type="component" value="Unassembled WGS sequence"/>
</dbReference>
<evidence type="ECO:0000313" key="4">
    <source>
        <dbReference type="Proteomes" id="UP001595824"/>
    </source>
</evidence>
<proteinExistence type="predicted"/>
<protein>
    <submittedName>
        <fullName evidence="3">AAWKG family protein</fullName>
    </submittedName>
</protein>
<accession>A0ABV8TK17</accession>
<feature type="compositionally biased region" description="Polar residues" evidence="1">
    <location>
        <begin position="956"/>
        <end position="967"/>
    </location>
</feature>
<name>A0ABV8TK17_9ACTN</name>
<organism evidence="3 4">
    <name type="scientific">Streptomyces andamanensis</name>
    <dbReference type="NCBI Taxonomy" id="1565035"/>
    <lineage>
        <taxon>Bacteria</taxon>
        <taxon>Bacillati</taxon>
        <taxon>Actinomycetota</taxon>
        <taxon>Actinomycetes</taxon>
        <taxon>Kitasatosporales</taxon>
        <taxon>Streptomycetaceae</taxon>
        <taxon>Streptomyces</taxon>
    </lineage>
</organism>
<reference evidence="4" key="1">
    <citation type="journal article" date="2019" name="Int. J. Syst. Evol. Microbiol.">
        <title>The Global Catalogue of Microorganisms (GCM) 10K type strain sequencing project: providing services to taxonomists for standard genome sequencing and annotation.</title>
        <authorList>
            <consortium name="The Broad Institute Genomics Platform"/>
            <consortium name="The Broad Institute Genome Sequencing Center for Infectious Disease"/>
            <person name="Wu L."/>
            <person name="Ma J."/>
        </authorList>
    </citation>
    <scope>NUCLEOTIDE SEQUENCE [LARGE SCALE GENOMIC DNA]</scope>
    <source>
        <strain evidence="4">PCU 347</strain>
    </source>
</reference>
<comment type="caution">
    <text evidence="3">The sequence shown here is derived from an EMBL/GenBank/DDBJ whole genome shotgun (WGS) entry which is preliminary data.</text>
</comment>
<dbReference type="Gene3D" id="2.60.450.20">
    <property type="match status" value="3"/>
</dbReference>
<feature type="compositionally biased region" description="Polar residues" evidence="1">
    <location>
        <begin position="729"/>
        <end position="746"/>
    </location>
</feature>
<feature type="compositionally biased region" description="Polar residues" evidence="1">
    <location>
        <begin position="648"/>
        <end position="677"/>
    </location>
</feature>
<feature type="domain" description="Centromere protein J C-terminal" evidence="2">
    <location>
        <begin position="552"/>
        <end position="580"/>
    </location>
</feature>
<feature type="compositionally biased region" description="Low complexity" evidence="1">
    <location>
        <begin position="542"/>
        <end position="562"/>
    </location>
</feature>
<dbReference type="InterPro" id="IPR009852">
    <property type="entry name" value="CENPJ_C_dom"/>
</dbReference>
<feature type="compositionally biased region" description="Polar residues" evidence="1">
    <location>
        <begin position="606"/>
        <end position="628"/>
    </location>
</feature>
<feature type="region of interest" description="Disordered" evidence="1">
    <location>
        <begin position="907"/>
        <end position="986"/>
    </location>
</feature>
<evidence type="ECO:0000256" key="1">
    <source>
        <dbReference type="SAM" id="MobiDB-lite"/>
    </source>
</evidence>
<evidence type="ECO:0000259" key="2">
    <source>
        <dbReference type="Pfam" id="PF07202"/>
    </source>
</evidence>
<gene>
    <name evidence="3" type="ORF">ACFPC0_24105</name>
</gene>
<dbReference type="InterPro" id="IPR047002">
    <property type="entry name" value="Tcp10_C_sf"/>
</dbReference>
<sequence>MPTDNWEHTITQMTGWRMPERKDIQEHVGDSNAAWVNVDVKKVADMHPDDPLVLHSEEKENGFHLEFFKVEKTPFLKDEWVLVSKWQVDVQYLDNQPAEDFLTNSLHALTNLVSRHTSVEASSASGAPNADEGVDLLNFVKLAESFDRTGAFFKAHTDVLANWKNDLGDEQASWKGTAAGAFYHLLDDLHAKYENYTRQIMLPEGSHRYKSVSKPDFEPKTLHANSLIASERFVFEAFWDLYQTFYKFLWGQSGEIPMTWPDGRISGYRVPATPKGVLNLHFRSMVQWINGVNAHTVGTYNGRFVVDAANYSESSVYGAFIDTSTWTYIASVARDAWTKNVEMNLDEPARRVVSTLQGIMNHQLDPNWNTAFSFEDTSNTSLSSEVNEEIAEKKGDDFNKSFDKFTQGINKGFDDLSGGVKDGFGNFNSGLSKLSGGVNDGFNNFNTGLSELSGGVNDGFDSFNTGLSDFNKDLTGGGDNPLAMGGGDLTGGLDGPGGAGVFTPGTSDLLGGNSPTGNLMGNALLNGLGFNTGLPISNIDGSSTLRTGTGVTTTFPDGTSTTRNADGSLTTKFPDGTVRTVTPDGEVKTVDANGHTVTSHLGVGESLSNPDGSSITRNADGSLTQTAEDGTKTTTFTNGTSEIVRPDGQTQITSPDGTVSHLNPDGSLTTDGANGSHVTVHPNGDVTTTDAQGHTTTSHLKPGQSITNTDGSTTSIDSKGDIITRHPDGSTTTVHPDGTITTTNATGLDARGNTLTGNSHLTQPNYEFPTIGTADRVTHLPNGTVVTDQPDGTSHTRFTDGSAMVTSSDGQFQALPSPAGAAAAAGFGAAGGEGVGAGADPAAAAGAGLLAAGGVSDSQNALGLLSPMMMMAGMNRMGGQQQGGGGSGAERNRETYDDQSMDGAVFQHGMPGPSTPGVPDEAEEWEEEESDSEELLAPRRPATEAPYGMPGGGGSRMSTQSGTSWSSDGKDVWGTEDGGLPASIGH</sequence>
<dbReference type="RefSeq" id="WP_381741864.1">
    <property type="nucleotide sequence ID" value="NZ_JBHSDP010000024.1"/>
</dbReference>
<feature type="compositionally biased region" description="Basic and acidic residues" evidence="1">
    <location>
        <begin position="718"/>
        <end position="728"/>
    </location>
</feature>
<evidence type="ECO:0000313" key="3">
    <source>
        <dbReference type="EMBL" id="MFC4330814.1"/>
    </source>
</evidence>